<keyword evidence="2" id="KW-1185">Reference proteome</keyword>
<evidence type="ECO:0000313" key="2">
    <source>
        <dbReference type="Proteomes" id="UP000600588"/>
    </source>
</evidence>
<comment type="caution">
    <text evidence="1">The sequence shown here is derived from an EMBL/GenBank/DDBJ whole genome shotgun (WGS) entry which is preliminary data.</text>
</comment>
<evidence type="ECO:0008006" key="3">
    <source>
        <dbReference type="Google" id="ProtNLM"/>
    </source>
</evidence>
<evidence type="ECO:0000313" key="1">
    <source>
        <dbReference type="EMBL" id="MBD0831390.1"/>
    </source>
</evidence>
<dbReference type="AlphaFoldDB" id="A0A8J6U751"/>
<gene>
    <name evidence="1" type="ORF">ICJ83_04510</name>
</gene>
<proteinExistence type="predicted"/>
<dbReference type="EMBL" id="JACVXB010000001">
    <property type="protein sequence ID" value="MBD0831390.1"/>
    <property type="molecule type" value="Genomic_DNA"/>
</dbReference>
<reference evidence="1 2" key="1">
    <citation type="submission" date="2020-09" db="EMBL/GenBank/DDBJ databases">
        <title>TT11 complete genome.</title>
        <authorList>
            <person name="Wu Z."/>
        </authorList>
    </citation>
    <scope>NUCLEOTIDE SEQUENCE [LARGE SCALE GENOMIC DNA]</scope>
    <source>
        <strain evidence="1 2">TT11</strain>
    </source>
</reference>
<sequence>MTPTYFVTVLAFLICFSCSKNNDSDEGIICTDIFVYGLNITLIDAETQNKITNNATNNVEVKVTEGNYKEIFKQFTGFDSFSGAGERPGTYVITVTSAKYKTFISDPITIETDGCHVISKVLEFNLQPK</sequence>
<name>A0A8J6U751_9FLAO</name>
<organism evidence="1 2">
    <name type="scientific">Aestuariibaculum sediminum</name>
    <dbReference type="NCBI Taxonomy" id="2770637"/>
    <lineage>
        <taxon>Bacteria</taxon>
        <taxon>Pseudomonadati</taxon>
        <taxon>Bacteroidota</taxon>
        <taxon>Flavobacteriia</taxon>
        <taxon>Flavobacteriales</taxon>
        <taxon>Flavobacteriaceae</taxon>
    </lineage>
</organism>
<dbReference type="RefSeq" id="WP_188229150.1">
    <property type="nucleotide sequence ID" value="NZ_JACVXB010000001.1"/>
</dbReference>
<dbReference type="Proteomes" id="UP000600588">
    <property type="component" value="Unassembled WGS sequence"/>
</dbReference>
<protein>
    <recommendedName>
        <fullName evidence="3">Carboxypeptidase regulatory-like domain-containing protein</fullName>
    </recommendedName>
</protein>
<accession>A0A8J6U751</accession>